<feature type="domain" description="Wolframin OB-fold" evidence="3">
    <location>
        <begin position="700"/>
        <end position="817"/>
    </location>
</feature>
<dbReference type="InterPro" id="IPR045460">
    <property type="entry name" value="Wolframin_EF-hand"/>
</dbReference>
<feature type="compositionally biased region" description="Basic and acidic residues" evidence="1">
    <location>
        <begin position="149"/>
        <end position="158"/>
    </location>
</feature>
<feature type="domain" description="Wolframin EF-hand" evidence="4">
    <location>
        <begin position="118"/>
        <end position="193"/>
    </location>
</feature>
<dbReference type="PANTHER" id="PTHR13098">
    <property type="entry name" value="WOLFRAMIN"/>
    <property type="match status" value="1"/>
</dbReference>
<dbReference type="InterPro" id="IPR026209">
    <property type="entry name" value="Wolframin_fam"/>
</dbReference>
<keyword evidence="2" id="KW-0472">Membrane</keyword>
<dbReference type="GO" id="GO:0005789">
    <property type="term" value="C:endoplasmic reticulum membrane"/>
    <property type="evidence" value="ECO:0007669"/>
    <property type="project" value="TreeGrafter"/>
</dbReference>
<feature type="transmembrane region" description="Helical" evidence="2">
    <location>
        <begin position="532"/>
        <end position="553"/>
    </location>
</feature>
<dbReference type="Pfam" id="PF19914">
    <property type="entry name" value="WEF-hand"/>
    <property type="match status" value="1"/>
</dbReference>
<dbReference type="Pfam" id="PF20053">
    <property type="entry name" value="WC-rich"/>
    <property type="match status" value="1"/>
</dbReference>
<feature type="transmembrane region" description="Helical" evidence="2">
    <location>
        <begin position="337"/>
        <end position="354"/>
    </location>
</feature>
<proteinExistence type="predicted"/>
<dbReference type="GO" id="GO:0030968">
    <property type="term" value="P:endoplasmic reticulum unfolded protein response"/>
    <property type="evidence" value="ECO:0007669"/>
    <property type="project" value="TreeGrafter"/>
</dbReference>
<keyword evidence="2" id="KW-0812">Transmembrane</keyword>
<protein>
    <recommendedName>
        <fullName evidence="7">Wolframin</fullName>
    </recommendedName>
</protein>
<evidence type="ECO:0000256" key="1">
    <source>
        <dbReference type="SAM" id="MobiDB-lite"/>
    </source>
</evidence>
<dbReference type="GO" id="GO:0055074">
    <property type="term" value="P:calcium ion homeostasis"/>
    <property type="evidence" value="ECO:0007669"/>
    <property type="project" value="TreeGrafter"/>
</dbReference>
<dbReference type="InterPro" id="IPR045458">
    <property type="entry name" value="Wolframin_Sel1-like_rpt"/>
</dbReference>
<evidence type="ECO:0008006" key="7">
    <source>
        <dbReference type="Google" id="ProtNLM"/>
    </source>
</evidence>
<gene>
    <name evidence="6" type="ORF">g.13369</name>
</gene>
<feature type="compositionally biased region" description="Basic and acidic residues" evidence="1">
    <location>
        <begin position="168"/>
        <end position="177"/>
    </location>
</feature>
<feature type="transmembrane region" description="Helical" evidence="2">
    <location>
        <begin position="497"/>
        <end position="520"/>
    </location>
</feature>
<dbReference type="Pfam" id="PF19913">
    <property type="entry name" value="WCOB"/>
    <property type="match status" value="1"/>
</dbReference>
<evidence type="ECO:0000256" key="2">
    <source>
        <dbReference type="SAM" id="Phobius"/>
    </source>
</evidence>
<name>A0A1B6GZ70_9HEMI</name>
<dbReference type="AlphaFoldDB" id="A0A1B6GZ70"/>
<feature type="transmembrane region" description="Helical" evidence="2">
    <location>
        <begin position="360"/>
        <end position="377"/>
    </location>
</feature>
<keyword evidence="2" id="KW-1133">Transmembrane helix</keyword>
<feature type="transmembrane region" description="Helical" evidence="2">
    <location>
        <begin position="244"/>
        <end position="267"/>
    </location>
</feature>
<organism evidence="6">
    <name type="scientific">Cuerna arida</name>
    <dbReference type="NCBI Taxonomy" id="1464854"/>
    <lineage>
        <taxon>Eukaryota</taxon>
        <taxon>Metazoa</taxon>
        <taxon>Ecdysozoa</taxon>
        <taxon>Arthropoda</taxon>
        <taxon>Hexapoda</taxon>
        <taxon>Insecta</taxon>
        <taxon>Pterygota</taxon>
        <taxon>Neoptera</taxon>
        <taxon>Paraneoptera</taxon>
        <taxon>Hemiptera</taxon>
        <taxon>Auchenorrhyncha</taxon>
        <taxon>Membracoidea</taxon>
        <taxon>Cicadellidae</taxon>
        <taxon>Cicadellinae</taxon>
        <taxon>Proconiini</taxon>
        <taxon>Cuerna</taxon>
    </lineage>
</organism>
<feature type="transmembrane region" description="Helical" evidence="2">
    <location>
        <begin position="425"/>
        <end position="453"/>
    </location>
</feature>
<feature type="domain" description="Wolframin cysteine-rich" evidence="5">
    <location>
        <begin position="603"/>
        <end position="698"/>
    </location>
</feature>
<dbReference type="PANTHER" id="PTHR13098:SF3">
    <property type="entry name" value="WOLFRAMIN"/>
    <property type="match status" value="1"/>
</dbReference>
<evidence type="ECO:0000259" key="4">
    <source>
        <dbReference type="Pfam" id="PF19914"/>
    </source>
</evidence>
<dbReference type="EMBL" id="GECZ01002064">
    <property type="protein sequence ID" value="JAS67705.1"/>
    <property type="molecule type" value="Transcribed_RNA"/>
</dbReference>
<feature type="transmembrane region" description="Helical" evidence="2">
    <location>
        <begin position="465"/>
        <end position="485"/>
    </location>
</feature>
<sequence length="817" mass="90777">MAGVFPVPVKTTGRKQWTVYNGGKGIKRLGSPLMDDDWCPDSQVVLAKKLLDEKCDLDIDQEENARLGVYWLIKASEQGHQEATDLLSHCLQTGQGICEQNYVDVRACLDMPQEEKLARCAARKVFESMSAGEDFITSDQLQDRMTRLDEQKGQRVEDQPSTSSGETTDWKNRSEGGEKLTEDMLISAATTYSRGEMPLVTAVLSLQPSSRARPSLLQAVLLHPFRVVASSYNQIVRSLGCHNIWWYMPLSLAQVKLVLTVLFILSVGLDALIAMLPTILYYCSLAVMVVATCHILTKRQDMRHFRRWSNLFLAYSDGNVNTGQAEFQYCRNNIGPYVWFFLGLLMHLLLYPVLRQSIPQSELAVLAFGFTCLTLYSFTMSPGHRSPDWLALFSFAVHVLAKYPYETDAVVSQGWRFLDVHVPTFASYVVGNGVEFCLNFRALFYLVIPAVLVRMAARDGWRGCYSALVPHCVALSWWQIAVIASEGATWYGLIRSALALAGLVLFLPLAGLATVLLPVAAAGRFLTESDELVRLGTTSLLALLPLLLSLYLGRLKSLYSHTATLLGWMQVLLSLMAALLLIWPALHFEDNTDVGSIPSSISWDQFQTMCPHVETETQTAVSAHVQCSQLIGIPVNWEGRVAAAKVVRVSNPLAHVVSRLPLSLKGGLTCMLGEPHHHCENGQYCSMPSGLINKCHLANWDRYEMEIEISMNTGGLWRSDDSRTTLVADHVFVNFTKALLPGDRIWFAGLLSGDSSGVLSQTQPRITLMELGCLTCQDSSLSVTKKTQLLTALTLKDLYSGIKTVLNFLFNPLVIFR</sequence>
<feature type="transmembrane region" description="Helical" evidence="2">
    <location>
        <begin position="565"/>
        <end position="586"/>
    </location>
</feature>
<evidence type="ECO:0000313" key="6">
    <source>
        <dbReference type="EMBL" id="JAS67705.1"/>
    </source>
</evidence>
<accession>A0A1B6GZ70</accession>
<evidence type="ECO:0000259" key="5">
    <source>
        <dbReference type="Pfam" id="PF20053"/>
    </source>
</evidence>
<feature type="transmembrane region" description="Helical" evidence="2">
    <location>
        <begin position="279"/>
        <end position="297"/>
    </location>
</feature>
<dbReference type="PRINTS" id="PR02060">
    <property type="entry name" value="WOLFFAMILY"/>
</dbReference>
<dbReference type="InterPro" id="IPR045400">
    <property type="entry name" value="Wolframin_Cys-rich"/>
</dbReference>
<feature type="region of interest" description="Disordered" evidence="1">
    <location>
        <begin position="149"/>
        <end position="177"/>
    </location>
</feature>
<evidence type="ECO:0000259" key="3">
    <source>
        <dbReference type="Pfam" id="PF19913"/>
    </source>
</evidence>
<dbReference type="Pfam" id="PF20023">
    <property type="entry name" value="WSLR"/>
    <property type="match status" value="2"/>
</dbReference>
<reference evidence="6" key="1">
    <citation type="submission" date="2015-11" db="EMBL/GenBank/DDBJ databases">
        <title>De novo transcriptome assembly of four potential Pierce s Disease insect vectors from Arizona vineyards.</title>
        <authorList>
            <person name="Tassone E.E."/>
        </authorList>
    </citation>
    <scope>NUCLEOTIDE SEQUENCE</scope>
</reference>
<dbReference type="InterPro" id="IPR045461">
    <property type="entry name" value="Wolframin_OB_fold"/>
</dbReference>